<proteinExistence type="predicted"/>
<name>A0A644XG57_9ZZZZ</name>
<comment type="caution">
    <text evidence="1">The sequence shown here is derived from an EMBL/GenBank/DDBJ whole genome shotgun (WGS) entry which is preliminary data.</text>
</comment>
<dbReference type="InterPro" id="IPR043779">
    <property type="entry name" value="DUF5721"/>
</dbReference>
<reference evidence="1" key="1">
    <citation type="submission" date="2019-08" db="EMBL/GenBank/DDBJ databases">
        <authorList>
            <person name="Kucharzyk K."/>
            <person name="Murdoch R.W."/>
            <person name="Higgins S."/>
            <person name="Loffler F."/>
        </authorList>
    </citation>
    <scope>NUCLEOTIDE SEQUENCE</scope>
</reference>
<dbReference type="AlphaFoldDB" id="A0A644XG57"/>
<gene>
    <name evidence="1" type="ORF">SDC9_59498</name>
</gene>
<accession>A0A644XG57</accession>
<organism evidence="1">
    <name type="scientific">bioreactor metagenome</name>
    <dbReference type="NCBI Taxonomy" id="1076179"/>
    <lineage>
        <taxon>unclassified sequences</taxon>
        <taxon>metagenomes</taxon>
        <taxon>ecological metagenomes</taxon>
    </lineage>
</organism>
<dbReference type="EMBL" id="VSSQ01002074">
    <property type="protein sequence ID" value="MPM13143.1"/>
    <property type="molecule type" value="Genomic_DNA"/>
</dbReference>
<dbReference type="Pfam" id="PF18988">
    <property type="entry name" value="DUF5721"/>
    <property type="match status" value="1"/>
</dbReference>
<evidence type="ECO:0000313" key="1">
    <source>
        <dbReference type="EMBL" id="MPM13143.1"/>
    </source>
</evidence>
<sequence length="166" mass="18763">MLKLIKKRGTEIILIAGTVENKKDIMNILLKGSAFDKLLVRTVSLRTNIVYEMDCTLNKEWFTDEEQETIIDKYASWALIKPTVFGLIKGSKLPGYMKIVLSPSVEATAKIHSNAAALFINIIFEGNKLNIITGYSEKSFSMGKDVEHSWDEYAAKFFKHNGIIIE</sequence>
<protein>
    <submittedName>
        <fullName evidence="1">Uncharacterized protein</fullName>
    </submittedName>
</protein>